<dbReference type="EMBL" id="JABBWG010000063">
    <property type="protein sequence ID" value="KAG1804058.1"/>
    <property type="molecule type" value="Genomic_DNA"/>
</dbReference>
<dbReference type="RefSeq" id="XP_041186730.1">
    <property type="nucleotide sequence ID" value="XM_041341185.1"/>
</dbReference>
<sequence length="161" mass="17682">MVLNKPIYQEQTITSHLRPIIQHKPTPHYLLNVYSVHNYDYINLIMPDTLCKTPLRVTNVAEVQALAVWQMWEKQAAKKSGNIPQQGEGEHIEDATAPRAVFDCALTTMKTGAKPKAKASSSSMQGRKKTVPSHTSQAVVGPSRPASPPQQNTADTAAPDQ</sequence>
<evidence type="ECO:0000256" key="1">
    <source>
        <dbReference type="SAM" id="MobiDB-lite"/>
    </source>
</evidence>
<keyword evidence="3" id="KW-1185">Reference proteome</keyword>
<feature type="region of interest" description="Disordered" evidence="1">
    <location>
        <begin position="78"/>
        <end position="97"/>
    </location>
</feature>
<feature type="region of interest" description="Disordered" evidence="1">
    <location>
        <begin position="111"/>
        <end position="161"/>
    </location>
</feature>
<protein>
    <submittedName>
        <fullName evidence="2">Uncharacterized protein</fullName>
    </submittedName>
</protein>
<reference evidence="2" key="1">
    <citation type="journal article" date="2020" name="New Phytol.">
        <title>Comparative genomics reveals dynamic genome evolution in host specialist ectomycorrhizal fungi.</title>
        <authorList>
            <person name="Lofgren L.A."/>
            <person name="Nguyen N.H."/>
            <person name="Vilgalys R."/>
            <person name="Ruytinx J."/>
            <person name="Liao H.L."/>
            <person name="Branco S."/>
            <person name="Kuo A."/>
            <person name="LaButti K."/>
            <person name="Lipzen A."/>
            <person name="Andreopoulos W."/>
            <person name="Pangilinan J."/>
            <person name="Riley R."/>
            <person name="Hundley H."/>
            <person name="Na H."/>
            <person name="Barry K."/>
            <person name="Grigoriev I.V."/>
            <person name="Stajich J.E."/>
            <person name="Kennedy P.G."/>
        </authorList>
    </citation>
    <scope>NUCLEOTIDE SEQUENCE</scope>
    <source>
        <strain evidence="2">MN1</strain>
    </source>
</reference>
<dbReference type="GeneID" id="64635201"/>
<dbReference type="AlphaFoldDB" id="A0A9P7DVP0"/>
<evidence type="ECO:0000313" key="3">
    <source>
        <dbReference type="Proteomes" id="UP000807769"/>
    </source>
</evidence>
<evidence type="ECO:0000313" key="2">
    <source>
        <dbReference type="EMBL" id="KAG1804058.1"/>
    </source>
</evidence>
<dbReference type="Proteomes" id="UP000807769">
    <property type="component" value="Unassembled WGS sequence"/>
</dbReference>
<comment type="caution">
    <text evidence="2">The sequence shown here is derived from an EMBL/GenBank/DDBJ whole genome shotgun (WGS) entry which is preliminary data.</text>
</comment>
<gene>
    <name evidence="2" type="ORF">BJ212DRAFT_1486896</name>
</gene>
<proteinExistence type="predicted"/>
<accession>A0A9P7DVP0</accession>
<name>A0A9P7DVP0_9AGAM</name>
<organism evidence="2 3">
    <name type="scientific">Suillus subaureus</name>
    <dbReference type="NCBI Taxonomy" id="48587"/>
    <lineage>
        <taxon>Eukaryota</taxon>
        <taxon>Fungi</taxon>
        <taxon>Dikarya</taxon>
        <taxon>Basidiomycota</taxon>
        <taxon>Agaricomycotina</taxon>
        <taxon>Agaricomycetes</taxon>
        <taxon>Agaricomycetidae</taxon>
        <taxon>Boletales</taxon>
        <taxon>Suillineae</taxon>
        <taxon>Suillaceae</taxon>
        <taxon>Suillus</taxon>
    </lineage>
</organism>
<dbReference type="OrthoDB" id="3264327at2759"/>